<dbReference type="PROSITE" id="PS51257">
    <property type="entry name" value="PROKAR_LIPOPROTEIN"/>
    <property type="match status" value="1"/>
</dbReference>
<organism evidence="3 4">
    <name type="scientific">Nocardioides cremeus</name>
    <dbReference type="NCBI Taxonomy" id="3058044"/>
    <lineage>
        <taxon>Bacteria</taxon>
        <taxon>Bacillati</taxon>
        <taxon>Actinomycetota</taxon>
        <taxon>Actinomycetes</taxon>
        <taxon>Propionibacteriales</taxon>
        <taxon>Nocardioidaceae</taxon>
        <taxon>Nocardioides</taxon>
    </lineage>
</organism>
<feature type="region of interest" description="Disordered" evidence="1">
    <location>
        <begin position="27"/>
        <end position="62"/>
    </location>
</feature>
<proteinExistence type="predicted"/>
<keyword evidence="2" id="KW-0732">Signal</keyword>
<gene>
    <name evidence="3" type="ORF">QWJ41_08585</name>
</gene>
<evidence type="ECO:0000313" key="4">
    <source>
        <dbReference type="Proteomes" id="UP001168363"/>
    </source>
</evidence>
<feature type="chain" id="PRO_5046194577" evidence="2">
    <location>
        <begin position="23"/>
        <end position="175"/>
    </location>
</feature>
<feature type="compositionally biased region" description="Acidic residues" evidence="1">
    <location>
        <begin position="45"/>
        <end position="54"/>
    </location>
</feature>
<feature type="compositionally biased region" description="Low complexity" evidence="1">
    <location>
        <begin position="33"/>
        <end position="44"/>
    </location>
</feature>
<evidence type="ECO:0000256" key="2">
    <source>
        <dbReference type="SAM" id="SignalP"/>
    </source>
</evidence>
<feature type="signal peptide" evidence="2">
    <location>
        <begin position="1"/>
        <end position="22"/>
    </location>
</feature>
<dbReference type="EMBL" id="JAULSC010000006">
    <property type="protein sequence ID" value="MDO3395769.1"/>
    <property type="molecule type" value="Genomic_DNA"/>
</dbReference>
<keyword evidence="4" id="KW-1185">Reference proteome</keyword>
<sequence>MTMRPARAALPALAALALLALAGCGDSEPGLAPDPASSTSPSDEPAAEPSDEPTQDPGGFAPTDYSYTLTLTCYCPDAGVPIRVTVADDEVVSATYARGGGRSGAVAGDPVPLSRVVTIDEVIAAAETPGAHRVEVDWPEGQDHPSSVAVDPSERAVDEEFGYLVDDVEVADAPQ</sequence>
<reference evidence="3" key="1">
    <citation type="submission" date="2023-06" db="EMBL/GenBank/DDBJ databases">
        <title>Genome sequence of Nocardioides sp. SOB44.</title>
        <authorList>
            <person name="Zhang G."/>
        </authorList>
    </citation>
    <scope>NUCLEOTIDE SEQUENCE</scope>
    <source>
        <strain evidence="3">SOB44</strain>
    </source>
</reference>
<evidence type="ECO:0000256" key="1">
    <source>
        <dbReference type="SAM" id="MobiDB-lite"/>
    </source>
</evidence>
<dbReference type="InterPro" id="IPR046172">
    <property type="entry name" value="DUF6174"/>
</dbReference>
<accession>A0ABT8TP96</accession>
<evidence type="ECO:0000313" key="3">
    <source>
        <dbReference type="EMBL" id="MDO3395769.1"/>
    </source>
</evidence>
<comment type="caution">
    <text evidence="3">The sequence shown here is derived from an EMBL/GenBank/DDBJ whole genome shotgun (WGS) entry which is preliminary data.</text>
</comment>
<name>A0ABT8TP96_9ACTN</name>
<dbReference type="Proteomes" id="UP001168363">
    <property type="component" value="Unassembled WGS sequence"/>
</dbReference>
<dbReference type="Pfam" id="PF19671">
    <property type="entry name" value="DUF6174"/>
    <property type="match status" value="1"/>
</dbReference>
<protein>
    <submittedName>
        <fullName evidence="3">DUF6174 domain-containing protein</fullName>
    </submittedName>
</protein>